<dbReference type="VEuPathDB" id="VectorBase:ISCI019140"/>
<dbReference type="PaxDb" id="6945-B7PP13"/>
<reference evidence="3" key="2">
    <citation type="submission" date="2020-05" db="UniProtKB">
        <authorList>
            <consortium name="EnsemblMetazoa"/>
        </authorList>
    </citation>
    <scope>IDENTIFICATION</scope>
    <source>
        <strain evidence="3">wikel</strain>
    </source>
</reference>
<reference evidence="2 4" key="1">
    <citation type="submission" date="2008-03" db="EMBL/GenBank/DDBJ databases">
        <title>Annotation of Ixodes scapularis.</title>
        <authorList>
            <consortium name="Ixodes scapularis Genome Project Consortium"/>
            <person name="Caler E."/>
            <person name="Hannick L.I."/>
            <person name="Bidwell S."/>
            <person name="Joardar V."/>
            <person name="Thiagarajan M."/>
            <person name="Amedeo P."/>
            <person name="Galinsky K.J."/>
            <person name="Schobel S."/>
            <person name="Inman J."/>
            <person name="Hostetler J."/>
            <person name="Miller J."/>
            <person name="Hammond M."/>
            <person name="Megy K."/>
            <person name="Lawson D."/>
            <person name="Kodira C."/>
            <person name="Sutton G."/>
            <person name="Meyer J."/>
            <person name="Hill C.A."/>
            <person name="Birren B."/>
            <person name="Nene V."/>
            <person name="Collins F."/>
            <person name="Alarcon-Chaidez F."/>
            <person name="Wikel S."/>
            <person name="Strausberg R."/>
        </authorList>
    </citation>
    <scope>NUCLEOTIDE SEQUENCE [LARGE SCALE GENOMIC DNA]</scope>
    <source>
        <strain evidence="4">Wikel</strain>
        <strain evidence="2">Wikel colony</strain>
    </source>
</reference>
<feature type="non-terminal residue" evidence="2">
    <location>
        <position position="186"/>
    </location>
</feature>
<sequence>ECPRLSAPFFSPDCGNLLNFPRRAFLFNSPFSSLSDSPQDSSSSSDTSSKAWLSGSSSESRQGSKCLSNSSRMSRSSTDIFSRSSSPTKEPCSKVSQCPFWLSSRHLRLPRSLTPVLSSLIIVSHSESLASFHHNLLPYFLGASRRASSMINSANSSATSSNRDINSTSVFPLSVASCSKEGDGCS</sequence>
<dbReference type="VEuPathDB" id="VectorBase:ISCW019140"/>
<evidence type="ECO:0000313" key="3">
    <source>
        <dbReference type="EnsemblMetazoa" id="ISCW019140-PA"/>
    </source>
</evidence>
<name>B7PP13_IXOSC</name>
<dbReference type="AlphaFoldDB" id="B7PP13"/>
<protein>
    <submittedName>
        <fullName evidence="2 3">Uncharacterized protein</fullName>
    </submittedName>
</protein>
<organism>
    <name type="scientific">Ixodes scapularis</name>
    <name type="common">Black-legged tick</name>
    <name type="synonym">Deer tick</name>
    <dbReference type="NCBI Taxonomy" id="6945"/>
    <lineage>
        <taxon>Eukaryota</taxon>
        <taxon>Metazoa</taxon>
        <taxon>Ecdysozoa</taxon>
        <taxon>Arthropoda</taxon>
        <taxon>Chelicerata</taxon>
        <taxon>Arachnida</taxon>
        <taxon>Acari</taxon>
        <taxon>Parasitiformes</taxon>
        <taxon>Ixodida</taxon>
        <taxon>Ixodoidea</taxon>
        <taxon>Ixodidae</taxon>
        <taxon>Ixodinae</taxon>
        <taxon>Ixodes</taxon>
    </lineage>
</organism>
<accession>B7PP13</accession>
<evidence type="ECO:0000313" key="2">
    <source>
        <dbReference type="EMBL" id="EEC08335.1"/>
    </source>
</evidence>
<evidence type="ECO:0000256" key="1">
    <source>
        <dbReference type="SAM" id="MobiDB-lite"/>
    </source>
</evidence>
<dbReference type="EMBL" id="DS755574">
    <property type="protein sequence ID" value="EEC08335.1"/>
    <property type="molecule type" value="Genomic_DNA"/>
</dbReference>
<dbReference type="EnsemblMetazoa" id="ISCW019140-RA">
    <property type="protein sequence ID" value="ISCW019140-PA"/>
    <property type="gene ID" value="ISCW019140"/>
</dbReference>
<feature type="non-terminal residue" evidence="2">
    <location>
        <position position="1"/>
    </location>
</feature>
<dbReference type="InParanoid" id="B7PP13"/>
<keyword evidence="4" id="KW-1185">Reference proteome</keyword>
<feature type="compositionally biased region" description="Low complexity" evidence="1">
    <location>
        <begin position="32"/>
        <end position="86"/>
    </location>
</feature>
<proteinExistence type="predicted"/>
<dbReference type="Proteomes" id="UP000001555">
    <property type="component" value="Unassembled WGS sequence"/>
</dbReference>
<dbReference type="HOGENOM" id="CLU_1457916_0_0_1"/>
<gene>
    <name evidence="2" type="ORF">IscW_ISCW019140</name>
</gene>
<evidence type="ECO:0000313" key="4">
    <source>
        <dbReference type="Proteomes" id="UP000001555"/>
    </source>
</evidence>
<feature type="region of interest" description="Disordered" evidence="1">
    <location>
        <begin position="32"/>
        <end position="94"/>
    </location>
</feature>
<dbReference type="EMBL" id="ABJB010586206">
    <property type="status" value="NOT_ANNOTATED_CDS"/>
    <property type="molecule type" value="Genomic_DNA"/>
</dbReference>